<dbReference type="PANTHER" id="PTHR46554:SF2">
    <property type="entry name" value="TFIIS N-TERMINAL DOMAIN-CONTAINING PROTEIN"/>
    <property type="match status" value="1"/>
</dbReference>
<dbReference type="Gene3D" id="1.20.930.10">
    <property type="entry name" value="Conserved domain common to transcription factors TFIIS, elongin A, CRSP70"/>
    <property type="match status" value="1"/>
</dbReference>
<feature type="region of interest" description="Disordered" evidence="4">
    <location>
        <begin position="275"/>
        <end position="340"/>
    </location>
</feature>
<feature type="region of interest" description="Disordered" evidence="4">
    <location>
        <begin position="451"/>
        <end position="479"/>
    </location>
</feature>
<proteinExistence type="predicted"/>
<dbReference type="PROSITE" id="PS51319">
    <property type="entry name" value="TFIIS_N"/>
    <property type="match status" value="1"/>
</dbReference>
<dbReference type="InterPro" id="IPR017923">
    <property type="entry name" value="TFIIS_N"/>
</dbReference>
<keyword evidence="2 3" id="KW-0539">Nucleus</keyword>
<dbReference type="PANTHER" id="PTHR46554">
    <property type="entry name" value="MEDIATOR OF RNA POLYMERASE II TRANSCRIPTION SUBUNIT 26A-RELATED"/>
    <property type="match status" value="1"/>
</dbReference>
<dbReference type="EMBL" id="CAUOFW020010501">
    <property type="protein sequence ID" value="CAK9188540.1"/>
    <property type="molecule type" value="Genomic_DNA"/>
</dbReference>
<name>A0ABC8V5E1_9AQUA</name>
<evidence type="ECO:0000256" key="1">
    <source>
        <dbReference type="ARBA" id="ARBA00004123"/>
    </source>
</evidence>
<protein>
    <recommendedName>
        <fullName evidence="5">TFIIS N-terminal domain-containing protein</fullName>
    </recommendedName>
</protein>
<evidence type="ECO:0000256" key="4">
    <source>
        <dbReference type="SAM" id="MobiDB-lite"/>
    </source>
</evidence>
<feature type="region of interest" description="Disordered" evidence="4">
    <location>
        <begin position="234"/>
        <end position="254"/>
    </location>
</feature>
<dbReference type="InterPro" id="IPR035441">
    <property type="entry name" value="TFIIS/LEDGF_dom_sf"/>
</dbReference>
<evidence type="ECO:0000259" key="5">
    <source>
        <dbReference type="PROSITE" id="PS51319"/>
    </source>
</evidence>
<organism evidence="6 7">
    <name type="scientific">Ilex paraguariensis</name>
    <name type="common">yerba mate</name>
    <dbReference type="NCBI Taxonomy" id="185542"/>
    <lineage>
        <taxon>Eukaryota</taxon>
        <taxon>Viridiplantae</taxon>
        <taxon>Streptophyta</taxon>
        <taxon>Embryophyta</taxon>
        <taxon>Tracheophyta</taxon>
        <taxon>Spermatophyta</taxon>
        <taxon>Magnoliopsida</taxon>
        <taxon>eudicotyledons</taxon>
        <taxon>Gunneridae</taxon>
        <taxon>Pentapetalae</taxon>
        <taxon>asterids</taxon>
        <taxon>campanulids</taxon>
        <taxon>Aquifoliales</taxon>
        <taxon>Aquifoliaceae</taxon>
        <taxon>Ilex</taxon>
    </lineage>
</organism>
<sequence length="479" mass="53672">MTISSGRLEKWRNYFRTADSDIFDIIEHAIMVAASDSPKEFRLRRDGIAEKLFSCKLVKCFGCDQVELAVSCDEEDREVSGGGENEDEKFKSGVDRDGCELEVGDSKGSKVNNSRGDHDHGVINVNQVSSISFGEVEALTNEMEEESQSFGEVLRIKEFLKNNKDESDSVLFDSLRRLQLMVLSVETLKVTEIGKAVNVLQKHGSKQIRQLARTLIEEWKVIVDEWLNATAAAAEGGTPDSVNPPSTVEDEEGLPFPPLDEAAFFVNPSSMELSQFFDGMDDDGNLQKSEEFKKTNKIDRKPPPEKQNISKRKQHLSHEVSLPPKVKEGEQEKKGGQMKKPEAIMKTQTTVVKPNKPACAESVPGRPAKLSVEGNVNNETKFHKKSDKVTIFKRPSASQPDVTIKSKISDEAAIDTVKFEVSKRKLHERYQQVENCKKQRTIQVMELHDLPKHGLGQKNPSVRPGNHNRHWGNGINGRH</sequence>
<keyword evidence="7" id="KW-1185">Reference proteome</keyword>
<dbReference type="SMART" id="SM00509">
    <property type="entry name" value="TFS2N"/>
    <property type="match status" value="1"/>
</dbReference>
<comment type="subcellular location">
    <subcellularLocation>
        <location evidence="1 3">Nucleus</location>
    </subcellularLocation>
</comment>
<dbReference type="CDD" id="cd00183">
    <property type="entry name" value="TFIIS_I"/>
    <property type="match status" value="1"/>
</dbReference>
<dbReference type="AlphaFoldDB" id="A0ABC8V5E1"/>
<dbReference type="GO" id="GO:0005634">
    <property type="term" value="C:nucleus"/>
    <property type="evidence" value="ECO:0007669"/>
    <property type="project" value="UniProtKB-SubCell"/>
</dbReference>
<dbReference type="Proteomes" id="UP001642360">
    <property type="component" value="Unassembled WGS sequence"/>
</dbReference>
<comment type="caution">
    <text evidence="6">The sequence shown here is derived from an EMBL/GenBank/DDBJ whole genome shotgun (WGS) entry which is preliminary data.</text>
</comment>
<reference evidence="6 7" key="1">
    <citation type="submission" date="2024-02" db="EMBL/GenBank/DDBJ databases">
        <authorList>
            <person name="Vignale AGUSTIN F."/>
            <person name="Sosa J E."/>
            <person name="Modenutti C."/>
        </authorList>
    </citation>
    <scope>NUCLEOTIDE SEQUENCE [LARGE SCALE GENOMIC DNA]</scope>
</reference>
<dbReference type="Pfam" id="PF08711">
    <property type="entry name" value="Med26"/>
    <property type="match status" value="1"/>
</dbReference>
<feature type="compositionally biased region" description="Basic and acidic residues" evidence="4">
    <location>
        <begin position="288"/>
        <end position="304"/>
    </location>
</feature>
<accession>A0ABC8V5E1</accession>
<feature type="domain" description="TFIIS N-terminal" evidence="5">
    <location>
        <begin position="151"/>
        <end position="226"/>
    </location>
</feature>
<evidence type="ECO:0000313" key="7">
    <source>
        <dbReference type="Proteomes" id="UP001642360"/>
    </source>
</evidence>
<evidence type="ECO:0000256" key="3">
    <source>
        <dbReference type="PROSITE-ProRule" id="PRU00649"/>
    </source>
</evidence>
<gene>
    <name evidence="6" type="ORF">ILEXP_LOCUS59221</name>
</gene>
<dbReference type="SUPFAM" id="SSF47676">
    <property type="entry name" value="Conserved domain common to transcription factors TFIIS, elongin A, CRSP70"/>
    <property type="match status" value="1"/>
</dbReference>
<dbReference type="InterPro" id="IPR003617">
    <property type="entry name" value="TFIIS/CRSP70_N_sub"/>
</dbReference>
<evidence type="ECO:0000313" key="6">
    <source>
        <dbReference type="EMBL" id="CAK9188540.1"/>
    </source>
</evidence>
<feature type="compositionally biased region" description="Basic and acidic residues" evidence="4">
    <location>
        <begin position="325"/>
        <end position="340"/>
    </location>
</feature>
<evidence type="ECO:0000256" key="2">
    <source>
        <dbReference type="ARBA" id="ARBA00023242"/>
    </source>
</evidence>